<keyword evidence="4" id="KW-1185">Reference proteome</keyword>
<dbReference type="EMBL" id="CAJNNV010032044">
    <property type="protein sequence ID" value="CAE8638725.1"/>
    <property type="molecule type" value="Genomic_DNA"/>
</dbReference>
<sequence length="122" mass="14069">MDSMRKLFQEMDLDDSGALTVNEFDKSLRDERVRTYFRCALNLDVDAARDIFQIVRNGDGMKADQDESMELNIDDFVNGCYNLQGGARQLDTKISLHEVRKLQKDMQEVLHVLRSLQPQTAI</sequence>
<evidence type="ECO:0000256" key="1">
    <source>
        <dbReference type="ARBA" id="ARBA00022837"/>
    </source>
</evidence>
<organism evidence="3 4">
    <name type="scientific">Polarella glacialis</name>
    <name type="common">Dinoflagellate</name>
    <dbReference type="NCBI Taxonomy" id="89957"/>
    <lineage>
        <taxon>Eukaryota</taxon>
        <taxon>Sar</taxon>
        <taxon>Alveolata</taxon>
        <taxon>Dinophyceae</taxon>
        <taxon>Suessiales</taxon>
        <taxon>Suessiaceae</taxon>
        <taxon>Polarella</taxon>
    </lineage>
</organism>
<dbReference type="SUPFAM" id="SSF47473">
    <property type="entry name" value="EF-hand"/>
    <property type="match status" value="1"/>
</dbReference>
<proteinExistence type="predicted"/>
<dbReference type="PROSITE" id="PS00018">
    <property type="entry name" value="EF_HAND_1"/>
    <property type="match status" value="1"/>
</dbReference>
<reference evidence="3" key="1">
    <citation type="submission" date="2021-02" db="EMBL/GenBank/DDBJ databases">
        <authorList>
            <person name="Dougan E. K."/>
            <person name="Rhodes N."/>
            <person name="Thang M."/>
            <person name="Chan C."/>
        </authorList>
    </citation>
    <scope>NUCLEOTIDE SEQUENCE</scope>
</reference>
<evidence type="ECO:0000259" key="2">
    <source>
        <dbReference type="PROSITE" id="PS50222"/>
    </source>
</evidence>
<gene>
    <name evidence="3" type="ORF">PGLA1383_LOCUS53860</name>
</gene>
<accession>A0A813HLX4</accession>
<evidence type="ECO:0000313" key="3">
    <source>
        <dbReference type="EMBL" id="CAE8638725.1"/>
    </source>
</evidence>
<keyword evidence="1" id="KW-0106">Calcium</keyword>
<dbReference type="AlphaFoldDB" id="A0A813HLX4"/>
<comment type="caution">
    <text evidence="3">The sequence shown here is derived from an EMBL/GenBank/DDBJ whole genome shotgun (WGS) entry which is preliminary data.</text>
</comment>
<dbReference type="InterPro" id="IPR011992">
    <property type="entry name" value="EF-hand-dom_pair"/>
</dbReference>
<dbReference type="GO" id="GO:0005509">
    <property type="term" value="F:calcium ion binding"/>
    <property type="evidence" value="ECO:0007669"/>
    <property type="project" value="InterPro"/>
</dbReference>
<feature type="domain" description="EF-hand" evidence="2">
    <location>
        <begin position="1"/>
        <end position="34"/>
    </location>
</feature>
<name>A0A813HLX4_POLGL</name>
<dbReference type="PROSITE" id="PS50222">
    <property type="entry name" value="EF_HAND_2"/>
    <property type="match status" value="1"/>
</dbReference>
<protein>
    <recommendedName>
        <fullName evidence="2">EF-hand domain-containing protein</fullName>
    </recommendedName>
</protein>
<dbReference type="Gene3D" id="1.10.238.10">
    <property type="entry name" value="EF-hand"/>
    <property type="match status" value="1"/>
</dbReference>
<dbReference type="InterPro" id="IPR018247">
    <property type="entry name" value="EF_Hand_1_Ca_BS"/>
</dbReference>
<evidence type="ECO:0000313" key="4">
    <source>
        <dbReference type="Proteomes" id="UP000654075"/>
    </source>
</evidence>
<dbReference type="InterPro" id="IPR002048">
    <property type="entry name" value="EF_hand_dom"/>
</dbReference>
<dbReference type="Proteomes" id="UP000654075">
    <property type="component" value="Unassembled WGS sequence"/>
</dbReference>